<dbReference type="Proteomes" id="UP000627521">
    <property type="component" value="Unassembled WGS sequence"/>
</dbReference>
<gene>
    <name evidence="2" type="ORF">IEG06_01795</name>
</gene>
<dbReference type="SUPFAM" id="SSF54427">
    <property type="entry name" value="NTF2-like"/>
    <property type="match status" value="1"/>
</dbReference>
<evidence type="ECO:0000313" key="2">
    <source>
        <dbReference type="EMBL" id="MBD3862167.1"/>
    </source>
</evidence>
<evidence type="ECO:0000259" key="1">
    <source>
        <dbReference type="Pfam" id="PF14534"/>
    </source>
</evidence>
<evidence type="ECO:0000313" key="3">
    <source>
        <dbReference type="Proteomes" id="UP000627521"/>
    </source>
</evidence>
<protein>
    <submittedName>
        <fullName evidence="2">Nuclear transport factor 2 family protein</fullName>
    </submittedName>
</protein>
<name>A0ABR8LVX8_9FLAO</name>
<reference evidence="2 3" key="1">
    <citation type="submission" date="2020-09" db="EMBL/GenBank/DDBJ databases">
        <title>Bacillus nautilus sp. nov., Chryseoglobus crepusculi sp. nov, and Psychrobacter noctis sp. nov., isolated from deep-sea sponges from the equatorial Atlantic.</title>
        <authorList>
            <person name="Stennett H.L."/>
            <person name="Williams S.E."/>
        </authorList>
    </citation>
    <scope>NUCLEOTIDE SEQUENCE [LARGE SCALE GENOMIC DNA]</scope>
    <source>
        <strain evidence="2 3">28M-24</strain>
    </source>
</reference>
<proteinExistence type="predicted"/>
<comment type="caution">
    <text evidence="2">The sequence shown here is derived from an EMBL/GenBank/DDBJ whole genome shotgun (WGS) entry which is preliminary data.</text>
</comment>
<dbReference type="EMBL" id="JACXXH010000001">
    <property type="protein sequence ID" value="MBD3862167.1"/>
    <property type="molecule type" value="Genomic_DNA"/>
</dbReference>
<feature type="domain" description="DUF4440" evidence="1">
    <location>
        <begin position="46"/>
        <end position="156"/>
    </location>
</feature>
<dbReference type="InterPro" id="IPR027843">
    <property type="entry name" value="DUF4440"/>
</dbReference>
<dbReference type="Pfam" id="PF14534">
    <property type="entry name" value="DUF4440"/>
    <property type="match status" value="1"/>
</dbReference>
<dbReference type="InterPro" id="IPR032710">
    <property type="entry name" value="NTF2-like_dom_sf"/>
</dbReference>
<dbReference type="Gene3D" id="3.10.450.50">
    <property type="match status" value="1"/>
</dbReference>
<keyword evidence="3" id="KW-1185">Reference proteome</keyword>
<dbReference type="PROSITE" id="PS51257">
    <property type="entry name" value="PROKAR_LIPOPROTEIN"/>
    <property type="match status" value="1"/>
</dbReference>
<dbReference type="RefSeq" id="WP_191098818.1">
    <property type="nucleotide sequence ID" value="NZ_JACXXF010000001.1"/>
</dbReference>
<sequence length="163" mass="18694">MKNSTTKSLIYLLILVLISSCKIKTVIKVDNVKPQEVINKTLYNTILEQDRIYFEAYNTCDLILQNKMIPENLEFYHDKGGLMTSKSDYMEGLKNNICGKVTRQLVAGSVEVFPINNFGAVQIGMHTFYNNQEPNAISKPSKFIVIWKKEANIWQMSRVVSLH</sequence>
<organism evidence="2 3">
    <name type="scientific">Olleya marilimosa</name>
    <dbReference type="NCBI Taxonomy" id="272164"/>
    <lineage>
        <taxon>Bacteria</taxon>
        <taxon>Pseudomonadati</taxon>
        <taxon>Bacteroidota</taxon>
        <taxon>Flavobacteriia</taxon>
        <taxon>Flavobacteriales</taxon>
        <taxon>Flavobacteriaceae</taxon>
    </lineage>
</organism>
<accession>A0ABR8LVX8</accession>